<accession>A0ACB8R3K7</accession>
<sequence>MRENTETHASCGKNTPSTLSISIASHGRAHVNKLLNARPVRYVRRGSDVPAYASPPWLFFAESRSSHFVHGLMVLSPAARADSPASSMVHSPYSLRPGVAYVRSRARCSRTDATRSSASWGQDVSPARFS</sequence>
<name>A0ACB8R3K7_9AGAM</name>
<evidence type="ECO:0000313" key="1">
    <source>
        <dbReference type="EMBL" id="KAI0038684.1"/>
    </source>
</evidence>
<dbReference type="Proteomes" id="UP000814033">
    <property type="component" value="Unassembled WGS sequence"/>
</dbReference>
<dbReference type="EMBL" id="MU276438">
    <property type="protein sequence ID" value="KAI0038684.1"/>
    <property type="molecule type" value="Genomic_DNA"/>
</dbReference>
<reference evidence="1" key="1">
    <citation type="submission" date="2021-02" db="EMBL/GenBank/DDBJ databases">
        <authorList>
            <consortium name="DOE Joint Genome Institute"/>
            <person name="Ahrendt S."/>
            <person name="Looney B.P."/>
            <person name="Miyauchi S."/>
            <person name="Morin E."/>
            <person name="Drula E."/>
            <person name="Courty P.E."/>
            <person name="Chicoki N."/>
            <person name="Fauchery L."/>
            <person name="Kohler A."/>
            <person name="Kuo A."/>
            <person name="Labutti K."/>
            <person name="Pangilinan J."/>
            <person name="Lipzen A."/>
            <person name="Riley R."/>
            <person name="Andreopoulos W."/>
            <person name="He G."/>
            <person name="Johnson J."/>
            <person name="Barry K.W."/>
            <person name="Grigoriev I.V."/>
            <person name="Nagy L."/>
            <person name="Hibbett D."/>
            <person name="Henrissat B."/>
            <person name="Matheny P.B."/>
            <person name="Labbe J."/>
            <person name="Martin F."/>
        </authorList>
    </citation>
    <scope>NUCLEOTIDE SEQUENCE</scope>
    <source>
        <strain evidence="1">FP105234-sp</strain>
    </source>
</reference>
<evidence type="ECO:0000313" key="2">
    <source>
        <dbReference type="Proteomes" id="UP000814033"/>
    </source>
</evidence>
<keyword evidence="2" id="KW-1185">Reference proteome</keyword>
<organism evidence="1 2">
    <name type="scientific">Auriscalpium vulgare</name>
    <dbReference type="NCBI Taxonomy" id="40419"/>
    <lineage>
        <taxon>Eukaryota</taxon>
        <taxon>Fungi</taxon>
        <taxon>Dikarya</taxon>
        <taxon>Basidiomycota</taxon>
        <taxon>Agaricomycotina</taxon>
        <taxon>Agaricomycetes</taxon>
        <taxon>Russulales</taxon>
        <taxon>Auriscalpiaceae</taxon>
        <taxon>Auriscalpium</taxon>
    </lineage>
</organism>
<proteinExistence type="predicted"/>
<comment type="caution">
    <text evidence="1">The sequence shown here is derived from an EMBL/GenBank/DDBJ whole genome shotgun (WGS) entry which is preliminary data.</text>
</comment>
<protein>
    <submittedName>
        <fullName evidence="1">Uncharacterized protein</fullName>
    </submittedName>
</protein>
<gene>
    <name evidence="1" type="ORF">FA95DRAFT_1187420</name>
</gene>
<reference evidence="1" key="2">
    <citation type="journal article" date="2022" name="New Phytol.">
        <title>Evolutionary transition to the ectomycorrhizal habit in the genomes of a hyperdiverse lineage of mushroom-forming fungi.</title>
        <authorList>
            <person name="Looney B."/>
            <person name="Miyauchi S."/>
            <person name="Morin E."/>
            <person name="Drula E."/>
            <person name="Courty P.E."/>
            <person name="Kohler A."/>
            <person name="Kuo A."/>
            <person name="LaButti K."/>
            <person name="Pangilinan J."/>
            <person name="Lipzen A."/>
            <person name="Riley R."/>
            <person name="Andreopoulos W."/>
            <person name="He G."/>
            <person name="Johnson J."/>
            <person name="Nolan M."/>
            <person name="Tritt A."/>
            <person name="Barry K.W."/>
            <person name="Grigoriev I.V."/>
            <person name="Nagy L.G."/>
            <person name="Hibbett D."/>
            <person name="Henrissat B."/>
            <person name="Matheny P.B."/>
            <person name="Labbe J."/>
            <person name="Martin F.M."/>
        </authorList>
    </citation>
    <scope>NUCLEOTIDE SEQUENCE</scope>
    <source>
        <strain evidence="1">FP105234-sp</strain>
    </source>
</reference>